<keyword evidence="9" id="KW-1185">Reference proteome</keyword>
<protein>
    <recommendedName>
        <fullName evidence="5">Metalloendopeptidase</fullName>
        <ecNumber evidence="5">3.4.24.-</ecNumber>
    </recommendedName>
</protein>
<dbReference type="SUPFAM" id="SSF57440">
    <property type="entry name" value="Kringle-like"/>
    <property type="match status" value="1"/>
</dbReference>
<dbReference type="Pfam" id="PF00051">
    <property type="entry name" value="Kringle"/>
    <property type="match status" value="1"/>
</dbReference>
<dbReference type="PRINTS" id="PR00480">
    <property type="entry name" value="ASTACIN"/>
</dbReference>
<evidence type="ECO:0000259" key="7">
    <source>
        <dbReference type="PROSITE" id="PS51864"/>
    </source>
</evidence>
<keyword evidence="2" id="KW-1015">Disulfide bond</keyword>
<keyword evidence="4 5" id="KW-0645">Protease</keyword>
<dbReference type="Gene3D" id="2.40.20.10">
    <property type="entry name" value="Plasminogen Kringle 4"/>
    <property type="match status" value="1"/>
</dbReference>
<dbReference type="InterPro" id="IPR000001">
    <property type="entry name" value="Kringle"/>
</dbReference>
<comment type="caution">
    <text evidence="3">Lacks conserved residue(s) required for the propagation of feature annotation.</text>
</comment>
<dbReference type="PROSITE" id="PS50070">
    <property type="entry name" value="KRINGLE_2"/>
    <property type="match status" value="1"/>
</dbReference>
<dbReference type="FunFam" id="3.40.390.10:FF:000183">
    <property type="match status" value="1"/>
</dbReference>
<feature type="chain" id="PRO_5038170466" description="Metalloendopeptidase" evidence="5">
    <location>
        <begin position="22"/>
        <end position="409"/>
    </location>
</feature>
<feature type="binding site" evidence="4">
    <location>
        <position position="203"/>
    </location>
    <ligand>
        <name>Zn(2+)</name>
        <dbReference type="ChEBI" id="CHEBI:29105"/>
        <note>catalytic</note>
    </ligand>
</feature>
<dbReference type="SMART" id="SM00235">
    <property type="entry name" value="ZnMc"/>
    <property type="match status" value="1"/>
</dbReference>
<organism evidence="8 9">
    <name type="scientific">Exaiptasia diaphana</name>
    <name type="common">Tropical sea anemone</name>
    <name type="synonym">Aiptasia pulchella</name>
    <dbReference type="NCBI Taxonomy" id="2652724"/>
    <lineage>
        <taxon>Eukaryota</taxon>
        <taxon>Metazoa</taxon>
        <taxon>Cnidaria</taxon>
        <taxon>Anthozoa</taxon>
        <taxon>Hexacorallia</taxon>
        <taxon>Actiniaria</taxon>
        <taxon>Aiptasiidae</taxon>
        <taxon>Exaiptasia</taxon>
    </lineage>
</organism>
<dbReference type="KEGG" id="epa:110251843"/>
<keyword evidence="4 5" id="KW-0482">Metalloprotease</keyword>
<dbReference type="EC" id="3.4.24.-" evidence="5"/>
<dbReference type="PANTHER" id="PTHR10127:SF775">
    <property type="entry name" value="METALLOENDOPEPTIDASE"/>
    <property type="match status" value="1"/>
</dbReference>
<evidence type="ECO:0000256" key="1">
    <source>
        <dbReference type="ARBA" id="ARBA00022572"/>
    </source>
</evidence>
<dbReference type="InterPro" id="IPR013806">
    <property type="entry name" value="Kringle-like"/>
</dbReference>
<comment type="cofactor">
    <cofactor evidence="4 5">
        <name>Zn(2+)</name>
        <dbReference type="ChEBI" id="CHEBI:29105"/>
    </cofactor>
    <text evidence="4 5">Binds 1 zinc ion per subunit.</text>
</comment>
<sequence length="409" mass="47745">MMLIHKLSLALTLILIVYVSAVPVLIDDTQKDSKKKGRLPLSVLTLQRTRTRPKEPWEINENLVLLRRVNSAVKGRLFDGNPFFQGDIVLDHRTRQVLHKNPSRQRRAVKRLTKFRWPGGVIPYVISKSIAHKTKKEIKKGIRHWRRKTCLHFRHKRPNDTDYIKFVNEPGCWSYVGRAGGEQKISIGPGCEFVGTVIHEIGHAVGFWHEQSRRDRDDYIRIIRENIQDNALAQFDKMPKKWMNSMGYAYDFNSIMHYGPKFYSKNGKLTIKVRKVGRRIGAKIGQRRGLSWIDIAQVHAMYNCNVIPSSESVNCFNSSSGDGRDYRGKLNYTAKGVMCQPWNQQWPHRHNEMQNPNRAERKYGLGDHNYCRNPRGRRSRPWCFTTLKRQEWQYCDITICRSAKSKRGT</sequence>
<dbReference type="CDD" id="cd04280">
    <property type="entry name" value="ZnMc_astacin_like"/>
    <property type="match status" value="1"/>
</dbReference>
<evidence type="ECO:0000256" key="3">
    <source>
        <dbReference type="PROSITE-ProRule" id="PRU00121"/>
    </source>
</evidence>
<dbReference type="GeneID" id="110251843"/>
<dbReference type="InterPro" id="IPR018056">
    <property type="entry name" value="Kringle_CS"/>
</dbReference>
<feature type="active site" evidence="4">
    <location>
        <position position="200"/>
    </location>
</feature>
<evidence type="ECO:0000313" key="9">
    <source>
        <dbReference type="Proteomes" id="UP000887567"/>
    </source>
</evidence>
<name>A0A913Y534_EXADI</name>
<dbReference type="RefSeq" id="XP_020914254.1">
    <property type="nucleotide sequence ID" value="XM_021058595.2"/>
</dbReference>
<dbReference type="Pfam" id="PF01400">
    <property type="entry name" value="Astacin"/>
    <property type="match status" value="1"/>
</dbReference>
<evidence type="ECO:0000256" key="5">
    <source>
        <dbReference type="RuleBase" id="RU361183"/>
    </source>
</evidence>
<dbReference type="GO" id="GO:0004222">
    <property type="term" value="F:metalloendopeptidase activity"/>
    <property type="evidence" value="ECO:0007669"/>
    <property type="project" value="UniProtKB-UniRule"/>
</dbReference>
<keyword evidence="4 5" id="KW-0862">Zinc</keyword>
<evidence type="ECO:0000259" key="6">
    <source>
        <dbReference type="PROSITE" id="PS50070"/>
    </source>
</evidence>
<evidence type="ECO:0000256" key="4">
    <source>
        <dbReference type="PROSITE-ProRule" id="PRU01211"/>
    </source>
</evidence>
<dbReference type="GO" id="GO:0008270">
    <property type="term" value="F:zinc ion binding"/>
    <property type="evidence" value="ECO:0007669"/>
    <property type="project" value="UniProtKB-UniRule"/>
</dbReference>
<accession>A0A913Y534</accession>
<feature type="signal peptide" evidence="5">
    <location>
        <begin position="1"/>
        <end position="21"/>
    </location>
</feature>
<dbReference type="GO" id="GO:0006508">
    <property type="term" value="P:proteolysis"/>
    <property type="evidence" value="ECO:0007669"/>
    <property type="project" value="UniProtKB-KW"/>
</dbReference>
<dbReference type="PRINTS" id="PR00018">
    <property type="entry name" value="KRINGLE"/>
</dbReference>
<keyword evidence="1 3" id="KW-0420">Kringle</keyword>
<dbReference type="SUPFAM" id="SSF55486">
    <property type="entry name" value="Metalloproteases ('zincins'), catalytic domain"/>
    <property type="match status" value="1"/>
</dbReference>
<evidence type="ECO:0000313" key="8">
    <source>
        <dbReference type="EnsemblMetazoa" id="XP_020914254.1"/>
    </source>
</evidence>
<dbReference type="InterPro" id="IPR038178">
    <property type="entry name" value="Kringle_sf"/>
</dbReference>
<dbReference type="AlphaFoldDB" id="A0A913Y534"/>
<feature type="domain" description="Peptidase M12A" evidence="7">
    <location>
        <begin position="107"/>
        <end position="305"/>
    </location>
</feature>
<dbReference type="SMART" id="SM00130">
    <property type="entry name" value="KR"/>
    <property type="match status" value="1"/>
</dbReference>
<dbReference type="CDD" id="cd00108">
    <property type="entry name" value="KR"/>
    <property type="match status" value="1"/>
</dbReference>
<dbReference type="OMA" id="RRPWEIN"/>
<dbReference type="InterPro" id="IPR024079">
    <property type="entry name" value="MetalloPept_cat_dom_sf"/>
</dbReference>
<dbReference type="OrthoDB" id="291007at2759"/>
<feature type="binding site" evidence="4">
    <location>
        <position position="199"/>
    </location>
    <ligand>
        <name>Zn(2+)</name>
        <dbReference type="ChEBI" id="CHEBI:29105"/>
        <note>catalytic</note>
    </ligand>
</feature>
<keyword evidence="5" id="KW-0732">Signal</keyword>
<dbReference type="Proteomes" id="UP000887567">
    <property type="component" value="Unplaced"/>
</dbReference>
<proteinExistence type="predicted"/>
<keyword evidence="4 5" id="KW-0479">Metal-binding</keyword>
<dbReference type="EnsemblMetazoa" id="XM_021058595.2">
    <property type="protein sequence ID" value="XP_020914254.1"/>
    <property type="gene ID" value="LOC110251843"/>
</dbReference>
<reference evidence="8" key="1">
    <citation type="submission" date="2022-11" db="UniProtKB">
        <authorList>
            <consortium name="EnsemblMetazoa"/>
        </authorList>
    </citation>
    <scope>IDENTIFICATION</scope>
</reference>
<dbReference type="PROSITE" id="PS00021">
    <property type="entry name" value="KRINGLE_1"/>
    <property type="match status" value="1"/>
</dbReference>
<dbReference type="InterPro" id="IPR001506">
    <property type="entry name" value="Peptidase_M12A"/>
</dbReference>
<feature type="domain" description="Kringle" evidence="6">
    <location>
        <begin position="317"/>
        <end position="400"/>
    </location>
</feature>
<keyword evidence="4 5" id="KW-0378">Hydrolase</keyword>
<dbReference type="PANTHER" id="PTHR10127">
    <property type="entry name" value="DISCOIDIN, CUB, EGF, LAMININ , AND ZINC METALLOPROTEASE DOMAIN CONTAINING"/>
    <property type="match status" value="1"/>
</dbReference>
<dbReference type="InterPro" id="IPR034035">
    <property type="entry name" value="Astacin-like_dom"/>
</dbReference>
<feature type="binding site" evidence="4">
    <location>
        <position position="209"/>
    </location>
    <ligand>
        <name>Zn(2+)</name>
        <dbReference type="ChEBI" id="CHEBI:29105"/>
        <note>catalytic</note>
    </ligand>
</feature>
<dbReference type="Gene3D" id="3.40.390.10">
    <property type="entry name" value="Collagenase (Catalytic Domain)"/>
    <property type="match status" value="1"/>
</dbReference>
<dbReference type="PROSITE" id="PS51864">
    <property type="entry name" value="ASTACIN"/>
    <property type="match status" value="1"/>
</dbReference>
<dbReference type="InterPro" id="IPR006026">
    <property type="entry name" value="Peptidase_Metallo"/>
</dbReference>
<evidence type="ECO:0000256" key="2">
    <source>
        <dbReference type="ARBA" id="ARBA00023157"/>
    </source>
</evidence>